<dbReference type="SMART" id="SM01144">
    <property type="entry name" value="DTW"/>
    <property type="match status" value="1"/>
</dbReference>
<dbReference type="GO" id="GO:0006400">
    <property type="term" value="P:tRNA modification"/>
    <property type="evidence" value="ECO:0007669"/>
    <property type="project" value="TreeGrafter"/>
</dbReference>
<organism evidence="13 14">
    <name type="scientific">Caenorhabditis angaria</name>
    <dbReference type="NCBI Taxonomy" id="860376"/>
    <lineage>
        <taxon>Eukaryota</taxon>
        <taxon>Metazoa</taxon>
        <taxon>Ecdysozoa</taxon>
        <taxon>Nematoda</taxon>
        <taxon>Chromadorea</taxon>
        <taxon>Rhabditida</taxon>
        <taxon>Rhabditina</taxon>
        <taxon>Rhabditomorpha</taxon>
        <taxon>Rhabditoidea</taxon>
        <taxon>Rhabditidae</taxon>
        <taxon>Peloderinae</taxon>
        <taxon>Caenorhabditis</taxon>
    </lineage>
</organism>
<reference evidence="13" key="1">
    <citation type="submission" date="2022-11" db="EMBL/GenBank/DDBJ databases">
        <authorList>
            <person name="Kikuchi T."/>
        </authorList>
    </citation>
    <scope>NUCLEOTIDE SEQUENCE</scope>
    <source>
        <strain evidence="13">PS1010</strain>
    </source>
</reference>
<comment type="catalytic activity">
    <reaction evidence="11">
        <text>a uridine in tRNA + S-adenosyl-L-methionine = a 3-[(3S)-3-amino-3-carboxypropyl]uridine in tRNA + S-methyl-5'-thioadenosine + H(+)</text>
        <dbReference type="Rhea" id="RHEA:62432"/>
        <dbReference type="Rhea" id="RHEA-COMP:13339"/>
        <dbReference type="Rhea" id="RHEA-COMP:16092"/>
        <dbReference type="ChEBI" id="CHEBI:15378"/>
        <dbReference type="ChEBI" id="CHEBI:17509"/>
        <dbReference type="ChEBI" id="CHEBI:59789"/>
        <dbReference type="ChEBI" id="CHEBI:65315"/>
        <dbReference type="ChEBI" id="CHEBI:82930"/>
        <dbReference type="EC" id="2.5.1.25"/>
    </reaction>
</comment>
<sequence>MSVISEHEVKLSSYDKLEGCVKSECGGCKGSRMYYCYDCRTPMPGVFMPSVKLPCLVDIIKHPMEKNSKSSALHCKILAPSQTRVFDHPNVHDYRKDSEDDRRYTAVVFPSKSAISVEEFVKQRGDIRRIVVLDCTWFQVGKMQKTPEIEGLQHICLQQYRTAFWRPQHNVPDTGLATIEAIYYTLREYYELGLRKKYAGEFDDLLYWFFHTKHLVDEKQREYQRKLKLKDV</sequence>
<evidence type="ECO:0000256" key="11">
    <source>
        <dbReference type="ARBA" id="ARBA00048718"/>
    </source>
</evidence>
<evidence type="ECO:0000256" key="3">
    <source>
        <dbReference type="ARBA" id="ARBA00022679"/>
    </source>
</evidence>
<dbReference type="Pfam" id="PF03942">
    <property type="entry name" value="DTW"/>
    <property type="match status" value="1"/>
</dbReference>
<name>A0A9P1IBH6_9PELO</name>
<accession>A0A9P1IBH6</accession>
<evidence type="ECO:0000259" key="12">
    <source>
        <dbReference type="SMART" id="SM01144"/>
    </source>
</evidence>
<dbReference type="OrthoDB" id="3173at2759"/>
<evidence type="ECO:0000256" key="2">
    <source>
        <dbReference type="ARBA" id="ARBA00012386"/>
    </source>
</evidence>
<evidence type="ECO:0000256" key="10">
    <source>
        <dbReference type="ARBA" id="ARBA00042508"/>
    </source>
</evidence>
<evidence type="ECO:0000256" key="8">
    <source>
        <dbReference type="ARBA" id="ARBA00038290"/>
    </source>
</evidence>
<dbReference type="Proteomes" id="UP001152747">
    <property type="component" value="Unassembled WGS sequence"/>
</dbReference>
<evidence type="ECO:0000256" key="4">
    <source>
        <dbReference type="ARBA" id="ARBA00022691"/>
    </source>
</evidence>
<keyword evidence="14" id="KW-1185">Reference proteome</keyword>
<dbReference type="InterPro" id="IPR005636">
    <property type="entry name" value="DTW"/>
</dbReference>
<dbReference type="EC" id="2.5.1.25" evidence="2"/>
<keyword evidence="3" id="KW-0808">Transferase</keyword>
<comment type="subcellular location">
    <subcellularLocation>
        <location evidence="1">Nucleus</location>
    </subcellularLocation>
</comment>
<evidence type="ECO:0000256" key="7">
    <source>
        <dbReference type="ARBA" id="ARBA00037050"/>
    </source>
</evidence>
<dbReference type="PANTHER" id="PTHR15627:SF8">
    <property type="entry name" value="TRNA-URIDINE AMINOCARBOXYPROPYLTRANSFERASE 1"/>
    <property type="match status" value="1"/>
</dbReference>
<comment type="similarity">
    <text evidence="8">Belongs to the TDD superfamily. DTWD1 family.</text>
</comment>
<evidence type="ECO:0000256" key="6">
    <source>
        <dbReference type="ARBA" id="ARBA00023242"/>
    </source>
</evidence>
<keyword evidence="4" id="KW-0949">S-adenosyl-L-methionine</keyword>
<dbReference type="AlphaFoldDB" id="A0A9P1IBH6"/>
<dbReference type="GO" id="GO:0005634">
    <property type="term" value="C:nucleus"/>
    <property type="evidence" value="ECO:0007669"/>
    <property type="project" value="UniProtKB-SubCell"/>
</dbReference>
<evidence type="ECO:0000256" key="5">
    <source>
        <dbReference type="ARBA" id="ARBA00022694"/>
    </source>
</evidence>
<evidence type="ECO:0000313" key="13">
    <source>
        <dbReference type="EMBL" id="CAI5442010.1"/>
    </source>
</evidence>
<comment type="function">
    <text evidence="7">Catalyzes the formation of 3-(3-amino-3-carboxypropyl)uridine (acp3U) at position 20 in the D-loop of several cytoplasmic tRNAs (acp3U(20)).</text>
</comment>
<evidence type="ECO:0000313" key="14">
    <source>
        <dbReference type="Proteomes" id="UP001152747"/>
    </source>
</evidence>
<comment type="caution">
    <text evidence="13">The sequence shown here is derived from an EMBL/GenBank/DDBJ whole genome shotgun (WGS) entry which is preliminary data.</text>
</comment>
<proteinExistence type="inferred from homology"/>
<feature type="domain" description="DTW" evidence="12">
    <location>
        <begin position="32"/>
        <end position="221"/>
    </location>
</feature>
<dbReference type="PANTHER" id="PTHR15627">
    <property type="entry name" value="NATURAL KILLER CELL-SPECIFIC ANTIGEN KLIP1"/>
    <property type="match status" value="1"/>
</dbReference>
<evidence type="ECO:0000256" key="9">
    <source>
        <dbReference type="ARBA" id="ARBA00039242"/>
    </source>
</evidence>
<dbReference type="InterPro" id="IPR051521">
    <property type="entry name" value="tRNA_Mod/Golgi_Maint"/>
</dbReference>
<dbReference type="GO" id="GO:0016432">
    <property type="term" value="F:tRNA-uridine aminocarboxypropyltransferase activity"/>
    <property type="evidence" value="ECO:0007669"/>
    <property type="project" value="UniProtKB-EC"/>
</dbReference>
<keyword evidence="5" id="KW-0819">tRNA processing</keyword>
<evidence type="ECO:0000256" key="1">
    <source>
        <dbReference type="ARBA" id="ARBA00004123"/>
    </source>
</evidence>
<protein>
    <recommendedName>
        <fullName evidence="9">tRNA-uridine aminocarboxypropyltransferase 1</fullName>
        <ecNumber evidence="2">2.5.1.25</ecNumber>
    </recommendedName>
    <alternativeName>
        <fullName evidence="10">DTW domain-containing protein 1</fullName>
    </alternativeName>
</protein>
<gene>
    <name evidence="13" type="ORF">CAMP_LOCUS4647</name>
</gene>
<dbReference type="EMBL" id="CANHGI010000002">
    <property type="protein sequence ID" value="CAI5442010.1"/>
    <property type="molecule type" value="Genomic_DNA"/>
</dbReference>
<keyword evidence="6" id="KW-0539">Nucleus</keyword>